<sequence length="105" mass="12262">MQNKNPKNKLAITKREPIKWTFLSNHAHVLICLYYDPEIRVRDIAQAVGITERTVLGIIKDLVEAEILEKIKEGRRNHYKIIQTKKLRHSLEANHTIKDLLKLAN</sequence>
<reference evidence="1" key="1">
    <citation type="journal article" date="2019" name="PLoS Negl. Trop. Dis.">
        <title>Revisiting the worldwide diversity of Leptospira species in the environment.</title>
        <authorList>
            <person name="Vincent A.T."/>
            <person name="Schiettekatte O."/>
            <person name="Bourhy P."/>
            <person name="Veyrier F.J."/>
            <person name="Picardeau M."/>
        </authorList>
    </citation>
    <scope>NUCLEOTIDE SEQUENCE [LARGE SCALE GENOMIC DNA]</scope>
    <source>
        <strain evidence="1">201702476</strain>
    </source>
</reference>
<dbReference type="InterPro" id="IPR036390">
    <property type="entry name" value="WH_DNA-bd_sf"/>
</dbReference>
<dbReference type="Pfam" id="PF13412">
    <property type="entry name" value="HTH_24"/>
    <property type="match status" value="1"/>
</dbReference>
<dbReference type="AlphaFoldDB" id="A0A4R9JVJ4"/>
<dbReference type="OrthoDB" id="371140at2"/>
<dbReference type="RefSeq" id="WP_135624816.1">
    <property type="nucleotide sequence ID" value="NZ_RQGD01000042.1"/>
</dbReference>
<dbReference type="Proteomes" id="UP000297693">
    <property type="component" value="Unassembled WGS sequence"/>
</dbReference>
<accession>A0A4R9JVJ4</accession>
<dbReference type="SUPFAM" id="SSF46785">
    <property type="entry name" value="Winged helix' DNA-binding domain"/>
    <property type="match status" value="1"/>
</dbReference>
<keyword evidence="2" id="KW-1185">Reference proteome</keyword>
<gene>
    <name evidence="1" type="ORF">EHQ58_15450</name>
</gene>
<proteinExistence type="predicted"/>
<organism evidence="1 2">
    <name type="scientific">Leptospira ognonensis</name>
    <dbReference type="NCBI Taxonomy" id="2484945"/>
    <lineage>
        <taxon>Bacteria</taxon>
        <taxon>Pseudomonadati</taxon>
        <taxon>Spirochaetota</taxon>
        <taxon>Spirochaetia</taxon>
        <taxon>Leptospirales</taxon>
        <taxon>Leptospiraceae</taxon>
        <taxon>Leptospira</taxon>
    </lineage>
</organism>
<dbReference type="GO" id="GO:0006355">
    <property type="term" value="P:regulation of DNA-templated transcription"/>
    <property type="evidence" value="ECO:0007669"/>
    <property type="project" value="UniProtKB-ARBA"/>
</dbReference>
<dbReference type="InterPro" id="IPR036388">
    <property type="entry name" value="WH-like_DNA-bd_sf"/>
</dbReference>
<comment type="caution">
    <text evidence="1">The sequence shown here is derived from an EMBL/GenBank/DDBJ whole genome shotgun (WGS) entry which is preliminary data.</text>
</comment>
<dbReference type="EMBL" id="RQGD01000042">
    <property type="protein sequence ID" value="TGL56980.1"/>
    <property type="molecule type" value="Genomic_DNA"/>
</dbReference>
<name>A0A4R9JVJ4_9LEPT</name>
<protein>
    <submittedName>
        <fullName evidence="1">ArsR family transcriptional regulator</fullName>
    </submittedName>
</protein>
<evidence type="ECO:0000313" key="2">
    <source>
        <dbReference type="Proteomes" id="UP000297693"/>
    </source>
</evidence>
<dbReference type="CDD" id="cd00090">
    <property type="entry name" value="HTH_ARSR"/>
    <property type="match status" value="1"/>
</dbReference>
<dbReference type="Gene3D" id="1.10.10.10">
    <property type="entry name" value="Winged helix-like DNA-binding domain superfamily/Winged helix DNA-binding domain"/>
    <property type="match status" value="1"/>
</dbReference>
<evidence type="ECO:0000313" key="1">
    <source>
        <dbReference type="EMBL" id="TGL56980.1"/>
    </source>
</evidence>
<dbReference type="InterPro" id="IPR011991">
    <property type="entry name" value="ArsR-like_HTH"/>
</dbReference>